<feature type="compositionally biased region" description="Acidic residues" evidence="1">
    <location>
        <begin position="234"/>
        <end position="256"/>
    </location>
</feature>
<reference evidence="3" key="1">
    <citation type="journal article" date="2019" name="Curr. Biol.">
        <title>Genome Sequence of Striga asiatica Provides Insight into the Evolution of Plant Parasitism.</title>
        <authorList>
            <person name="Yoshida S."/>
            <person name="Kim S."/>
            <person name="Wafula E.K."/>
            <person name="Tanskanen J."/>
            <person name="Kim Y.M."/>
            <person name="Honaas L."/>
            <person name="Yang Z."/>
            <person name="Spallek T."/>
            <person name="Conn C.E."/>
            <person name="Ichihashi Y."/>
            <person name="Cheong K."/>
            <person name="Cui S."/>
            <person name="Der J.P."/>
            <person name="Gundlach H."/>
            <person name="Jiao Y."/>
            <person name="Hori C."/>
            <person name="Ishida J.K."/>
            <person name="Kasahara H."/>
            <person name="Kiba T."/>
            <person name="Kim M.S."/>
            <person name="Koo N."/>
            <person name="Laohavisit A."/>
            <person name="Lee Y.H."/>
            <person name="Lumba S."/>
            <person name="McCourt P."/>
            <person name="Mortimer J.C."/>
            <person name="Mutuku J.M."/>
            <person name="Nomura T."/>
            <person name="Sasaki-Sekimoto Y."/>
            <person name="Seto Y."/>
            <person name="Wang Y."/>
            <person name="Wakatake T."/>
            <person name="Sakakibara H."/>
            <person name="Demura T."/>
            <person name="Yamaguchi S."/>
            <person name="Yoneyama K."/>
            <person name="Manabe R.I."/>
            <person name="Nelson D.C."/>
            <person name="Schulman A.H."/>
            <person name="Timko M.P."/>
            <person name="dePamphilis C.W."/>
            <person name="Choi D."/>
            <person name="Shirasu K."/>
        </authorList>
    </citation>
    <scope>NUCLEOTIDE SEQUENCE [LARGE SCALE GENOMIC DNA]</scope>
    <source>
        <strain evidence="3">cv. UVA1</strain>
    </source>
</reference>
<feature type="non-terminal residue" evidence="2">
    <location>
        <position position="1"/>
    </location>
</feature>
<feature type="compositionally biased region" description="Basic and acidic residues" evidence="1">
    <location>
        <begin position="356"/>
        <end position="367"/>
    </location>
</feature>
<feature type="compositionally biased region" description="Acidic residues" evidence="1">
    <location>
        <begin position="331"/>
        <end position="355"/>
    </location>
</feature>
<organism evidence="2 3">
    <name type="scientific">Striga asiatica</name>
    <name type="common">Asiatic witchweed</name>
    <name type="synonym">Buchnera asiatica</name>
    <dbReference type="NCBI Taxonomy" id="4170"/>
    <lineage>
        <taxon>Eukaryota</taxon>
        <taxon>Viridiplantae</taxon>
        <taxon>Streptophyta</taxon>
        <taxon>Embryophyta</taxon>
        <taxon>Tracheophyta</taxon>
        <taxon>Spermatophyta</taxon>
        <taxon>Magnoliopsida</taxon>
        <taxon>eudicotyledons</taxon>
        <taxon>Gunneridae</taxon>
        <taxon>Pentapetalae</taxon>
        <taxon>asterids</taxon>
        <taxon>lamiids</taxon>
        <taxon>Lamiales</taxon>
        <taxon>Orobanchaceae</taxon>
        <taxon>Buchnereae</taxon>
        <taxon>Striga</taxon>
    </lineage>
</organism>
<evidence type="ECO:0000256" key="1">
    <source>
        <dbReference type="SAM" id="MobiDB-lite"/>
    </source>
</evidence>
<feature type="region of interest" description="Disordered" evidence="1">
    <location>
        <begin position="210"/>
        <end position="381"/>
    </location>
</feature>
<feature type="compositionally biased region" description="Acidic residues" evidence="1">
    <location>
        <begin position="210"/>
        <end position="221"/>
    </location>
</feature>
<proteinExistence type="predicted"/>
<feature type="compositionally biased region" description="Basic and acidic residues" evidence="1">
    <location>
        <begin position="289"/>
        <end position="300"/>
    </location>
</feature>
<protein>
    <submittedName>
        <fullName evidence="2">Midasin</fullName>
    </submittedName>
</protein>
<feature type="region of interest" description="Disordered" evidence="1">
    <location>
        <begin position="630"/>
        <end position="651"/>
    </location>
</feature>
<feature type="compositionally biased region" description="Basic and acidic residues" evidence="1">
    <location>
        <begin position="639"/>
        <end position="651"/>
    </location>
</feature>
<dbReference type="Proteomes" id="UP000325081">
    <property type="component" value="Unassembled WGS sequence"/>
</dbReference>
<name>A0A5A7RA51_STRAF</name>
<keyword evidence="3" id="KW-1185">Reference proteome</keyword>
<evidence type="ECO:0000313" key="2">
    <source>
        <dbReference type="EMBL" id="GER54625.1"/>
    </source>
</evidence>
<feature type="compositionally biased region" description="Basic and acidic residues" evidence="1">
    <location>
        <begin position="222"/>
        <end position="233"/>
    </location>
</feature>
<dbReference type="EMBL" id="BKCP01011292">
    <property type="protein sequence ID" value="GER54625.1"/>
    <property type="molecule type" value="Genomic_DNA"/>
</dbReference>
<feature type="region of interest" description="Disordered" evidence="1">
    <location>
        <begin position="537"/>
        <end position="560"/>
    </location>
</feature>
<feature type="compositionally biased region" description="Acidic residues" evidence="1">
    <location>
        <begin position="425"/>
        <end position="442"/>
    </location>
</feature>
<sequence>SITYINFDLNQSTTVTMKKKPVRKSNPILKLARGLRVSDCEIQIRPSDKECSPAPRYSSTSKFFTVTLEFGGKFDIGKKYSAYLGGSTIMFDYVDYERVTLADFKSVAEFKGCKNPMRLHTYVGCGSFMLLSTETDLESVWQRQFNKVREVSLFVEELSENTEIVNAPEIENEVGEDDSDETFEWENDSEVDKLDDILFDENVDEVEVEVGVEAEEGEVEGEGEKGEGEKGEGEGENGEGEGETDSDETFEWENDSEVDKLDDILFDENVDEVEVEVGVEAEEGEVEGEGEKGEGEKGEGEGENGEGEGETDSDETFEWENDSEVDKLDDILFDENVDEVEVEVGVEAEEGEVEGEGEKGEGEKGEGEGETELGVEKGELGVEIEAEKVDEGEESDEDLNQVVDEVAEFMAKNGGFDADGGVGGESEESEDSEDSEESDDDILDWEYDMEADKVDDKMFDDNVDFDAEWLHGQGEGVKKCANDGLKCTVCHVEGHNKRGCLLMKEGNADPAAIGLEDRPQKLKARRMTDKAPAIGVSTQESVVTGEGQAHKKRKEGKKQTTVPKFIQAPSMYNQYTSAQLGPTSGVNIRGPPTFQVGQFIPSQESCLSERDTRLKQIFQEGGQKYISVSELISGMNNPKKSDDGRGKQKLL</sequence>
<evidence type="ECO:0000313" key="3">
    <source>
        <dbReference type="Proteomes" id="UP000325081"/>
    </source>
</evidence>
<feature type="compositionally biased region" description="Acidic residues" evidence="1">
    <location>
        <begin position="264"/>
        <end position="288"/>
    </location>
</feature>
<gene>
    <name evidence="2" type="ORF">STAS_32216</name>
</gene>
<comment type="caution">
    <text evidence="2">The sequence shown here is derived from an EMBL/GenBank/DDBJ whole genome shotgun (WGS) entry which is preliminary data.</text>
</comment>
<feature type="region of interest" description="Disordered" evidence="1">
    <location>
        <begin position="411"/>
        <end position="442"/>
    </location>
</feature>
<dbReference type="AlphaFoldDB" id="A0A5A7RA51"/>
<accession>A0A5A7RA51</accession>
<feature type="compositionally biased region" description="Acidic residues" evidence="1">
    <location>
        <begin position="301"/>
        <end position="323"/>
    </location>
</feature>